<accession>A0ABR3B723</accession>
<feature type="compositionally biased region" description="Low complexity" evidence="3">
    <location>
        <begin position="307"/>
        <end position="318"/>
    </location>
</feature>
<sequence length="394" mass="43655">MVLCQYDTKSGEWSRIVSPNEPIARRNYAGVMTTSSQTIFWGGDSDMLTGLPQDNFIWRSDIAIWDAANGWIPSISPYSGMARTNATITQISDTNGRLVILGGSVITNSSWDDRVTNFPLASMADIILYDPRTQLWENVVASGNIPSERKHHTATLHPDGRTIILFGGEAWNNSTGPYLLNDLNLLDTTTWTWRSYSNTSGTALYRSNHTSIVIGHQMFVIAGSNATDKAVDIQILELDSWTWTYQSVAIPAPSRWANIGGVSGLVGIIVGCVVLVTASLLGFFWWWSFRQRRQKLAKDAIKETIDNNSNRNNNNTSNAFARPGTPKRSKAAQESTITPTPVPSWGFYRGSNMPLSAPSPASPVISYTSELLYQNHANDDGLPYWEAESYYPTR</sequence>
<reference evidence="5 6" key="1">
    <citation type="submission" date="2024-04" db="EMBL/GenBank/DDBJ databases">
        <title>Symmetric and asymmetric DNA N6-adenine methylation regulates different biological responses in Mucorales.</title>
        <authorList>
            <consortium name="Lawrence Berkeley National Laboratory"/>
            <person name="Lax C."/>
            <person name="Mondo S.J."/>
            <person name="Osorio-Concepcion M."/>
            <person name="Muszewska A."/>
            <person name="Corrochano-Luque M."/>
            <person name="Gutierrez G."/>
            <person name="Riley R."/>
            <person name="Lipzen A."/>
            <person name="Guo J."/>
            <person name="Hundley H."/>
            <person name="Amirebrahimi M."/>
            <person name="Ng V."/>
            <person name="Lorenzo-Gutierrez D."/>
            <person name="Binder U."/>
            <person name="Yang J."/>
            <person name="Song Y."/>
            <person name="Canovas D."/>
            <person name="Navarro E."/>
            <person name="Freitag M."/>
            <person name="Gabaldon T."/>
            <person name="Grigoriev I.V."/>
            <person name="Corrochano L.M."/>
            <person name="Nicolas F.E."/>
            <person name="Garre V."/>
        </authorList>
    </citation>
    <scope>NUCLEOTIDE SEQUENCE [LARGE SCALE GENOMIC DNA]</scope>
    <source>
        <strain evidence="5 6">L51</strain>
    </source>
</reference>
<keyword evidence="2" id="KW-0677">Repeat</keyword>
<feature type="transmembrane region" description="Helical" evidence="4">
    <location>
        <begin position="264"/>
        <end position="287"/>
    </location>
</feature>
<feature type="region of interest" description="Disordered" evidence="3">
    <location>
        <begin position="307"/>
        <end position="338"/>
    </location>
</feature>
<proteinExistence type="predicted"/>
<comment type="caution">
    <text evidence="5">The sequence shown here is derived from an EMBL/GenBank/DDBJ whole genome shotgun (WGS) entry which is preliminary data.</text>
</comment>
<evidence type="ECO:0008006" key="7">
    <source>
        <dbReference type="Google" id="ProtNLM"/>
    </source>
</evidence>
<protein>
    <recommendedName>
        <fullName evidence="7">Galactose oxidase</fullName>
    </recommendedName>
</protein>
<keyword evidence="1" id="KW-0880">Kelch repeat</keyword>
<keyword evidence="4" id="KW-0472">Membrane</keyword>
<dbReference type="SUPFAM" id="SSF117281">
    <property type="entry name" value="Kelch motif"/>
    <property type="match status" value="1"/>
</dbReference>
<evidence type="ECO:0000256" key="3">
    <source>
        <dbReference type="SAM" id="MobiDB-lite"/>
    </source>
</evidence>
<dbReference type="Gene3D" id="2.120.10.80">
    <property type="entry name" value="Kelch-type beta propeller"/>
    <property type="match status" value="1"/>
</dbReference>
<keyword evidence="6" id="KW-1185">Reference proteome</keyword>
<name>A0ABR3B723_PHYBL</name>
<evidence type="ECO:0000256" key="2">
    <source>
        <dbReference type="ARBA" id="ARBA00022737"/>
    </source>
</evidence>
<keyword evidence="4" id="KW-0812">Transmembrane</keyword>
<dbReference type="Proteomes" id="UP001448207">
    <property type="component" value="Unassembled WGS sequence"/>
</dbReference>
<evidence type="ECO:0000256" key="1">
    <source>
        <dbReference type="ARBA" id="ARBA00022441"/>
    </source>
</evidence>
<evidence type="ECO:0000313" key="5">
    <source>
        <dbReference type="EMBL" id="KAL0091781.1"/>
    </source>
</evidence>
<evidence type="ECO:0000313" key="6">
    <source>
        <dbReference type="Proteomes" id="UP001448207"/>
    </source>
</evidence>
<keyword evidence="4" id="KW-1133">Transmembrane helix</keyword>
<dbReference type="InterPro" id="IPR015915">
    <property type="entry name" value="Kelch-typ_b-propeller"/>
</dbReference>
<evidence type="ECO:0000256" key="4">
    <source>
        <dbReference type="SAM" id="Phobius"/>
    </source>
</evidence>
<dbReference type="PANTHER" id="PTHR46093">
    <property type="entry name" value="ACYL-COA-BINDING DOMAIN-CONTAINING PROTEIN 5"/>
    <property type="match status" value="1"/>
</dbReference>
<gene>
    <name evidence="5" type="ORF">J3Q64DRAFT_1330161</name>
</gene>
<organism evidence="5 6">
    <name type="scientific">Phycomyces blakesleeanus</name>
    <dbReference type="NCBI Taxonomy" id="4837"/>
    <lineage>
        <taxon>Eukaryota</taxon>
        <taxon>Fungi</taxon>
        <taxon>Fungi incertae sedis</taxon>
        <taxon>Mucoromycota</taxon>
        <taxon>Mucoromycotina</taxon>
        <taxon>Mucoromycetes</taxon>
        <taxon>Mucorales</taxon>
        <taxon>Phycomycetaceae</taxon>
        <taxon>Phycomyces</taxon>
    </lineage>
</organism>
<dbReference type="PANTHER" id="PTHR46093:SF3">
    <property type="entry name" value="ACYL-COA-BINDING DOMAIN-CONTAINING PROTEIN 4"/>
    <property type="match status" value="1"/>
</dbReference>
<dbReference type="EMBL" id="JBCLYO010000003">
    <property type="protein sequence ID" value="KAL0091781.1"/>
    <property type="molecule type" value="Genomic_DNA"/>
</dbReference>
<dbReference type="Pfam" id="PF24681">
    <property type="entry name" value="Kelch_KLHDC2_KLHL20_DRC7"/>
    <property type="match status" value="1"/>
</dbReference>